<feature type="region of interest" description="Disordered" evidence="2">
    <location>
        <begin position="144"/>
        <end position="205"/>
    </location>
</feature>
<evidence type="ECO:0000256" key="2">
    <source>
        <dbReference type="SAM" id="MobiDB-lite"/>
    </source>
</evidence>
<feature type="non-terminal residue" evidence="3">
    <location>
        <position position="1336"/>
    </location>
</feature>
<protein>
    <recommendedName>
        <fullName evidence="5">Gag-like protein</fullName>
    </recommendedName>
</protein>
<feature type="region of interest" description="Disordered" evidence="2">
    <location>
        <begin position="566"/>
        <end position="611"/>
    </location>
</feature>
<keyword evidence="4" id="KW-1185">Reference proteome</keyword>
<evidence type="ECO:0000313" key="3">
    <source>
        <dbReference type="EMBL" id="KMQ87082.1"/>
    </source>
</evidence>
<dbReference type="PaxDb" id="67767-A0A0J7K9W3"/>
<feature type="region of interest" description="Disordered" evidence="2">
    <location>
        <begin position="1118"/>
        <end position="1144"/>
    </location>
</feature>
<dbReference type="EMBL" id="LBMM01011012">
    <property type="protein sequence ID" value="KMQ87082.1"/>
    <property type="molecule type" value="Genomic_DNA"/>
</dbReference>
<evidence type="ECO:0000256" key="1">
    <source>
        <dbReference type="SAM" id="Coils"/>
    </source>
</evidence>
<feature type="region of interest" description="Disordered" evidence="2">
    <location>
        <begin position="910"/>
        <end position="932"/>
    </location>
</feature>
<feature type="region of interest" description="Disordered" evidence="2">
    <location>
        <begin position="475"/>
        <end position="535"/>
    </location>
</feature>
<feature type="region of interest" description="Disordered" evidence="2">
    <location>
        <begin position="1156"/>
        <end position="1309"/>
    </location>
</feature>
<evidence type="ECO:0000313" key="4">
    <source>
        <dbReference type="Proteomes" id="UP000036403"/>
    </source>
</evidence>
<name>A0A0J7K9W3_LASNI</name>
<feature type="compositionally biased region" description="Basic and acidic residues" evidence="2">
    <location>
        <begin position="1159"/>
        <end position="1183"/>
    </location>
</feature>
<reference evidence="3 4" key="1">
    <citation type="submission" date="2015-04" db="EMBL/GenBank/DDBJ databases">
        <title>Lasius niger genome sequencing.</title>
        <authorList>
            <person name="Konorov E.A."/>
            <person name="Nikitin M.A."/>
            <person name="Kirill M.V."/>
            <person name="Chang P."/>
        </authorList>
    </citation>
    <scope>NUCLEOTIDE SEQUENCE [LARGE SCALE GENOMIC DNA]</scope>
    <source>
        <tissue evidence="3">Whole</tissue>
    </source>
</reference>
<sequence>MLGSPRQGGSGSSAVVGNRPRGRITLTKSTSKAYGMDTKKEKDVPAQGDGPPRARQSGNIVPVPAGSLSDDGPAVESEESSAVALVIASTSDVPSRRIVDPSVGGLPDGSALQPVVRLSRVNVSPVLGSPGTSGRSFGQQVLLCGPFGSPPGADETVSSARVSSAVVISDDEQASNPSAKRESAKVTSGRVSKPPRRRRGRPNTTGEWVGITEAMERYNAARAVELELDEIEYILDSKTLPKKTKGKQDLPSIDDLRRDLSDYSYEAIRKKSGESLLDKLSDKSFGLNGKLVHEMRMASRRLVASVVELSDRAERHELEVLKRNRGNEYLIKDIDRLRGELEIARIEIVSLRSSVSPSGRSPPHKKAKGLDDLETREIGTQMDLDEVSLDPVSAPLPVSPIIERVMADKCCSPVWSAETPVFPAPAGTPCGGESGASPLGSRDLTALEQSLLDHIEALFAQRNSLQENLGRIRREMEDTPKDSTPSALEEKLGESRTTAKTKRKRSRKKGRVSHTGDHSCPPLPPSDGVGAASLPCAGPSAASPVLGDGQWSQVTGRRARCAARTATALKDGPSAPLGHGTTSGPGKSVMGGGVAASRSARGDPSSEKKLKGRRELGLRLRPPTTAVVSVTIKPGSGLGYREIMAEARSKINLNELGIANSRIKQAVNGGVLIQIPGKDRVKLADDLANRMDEVLKGKGASIGRPSKLAELRVRGIDIFVTPDNVASAIALAGRCDKNTVRLGRIRKTASGLGTVWVRCPALAAKRVVSMGRVRLGWGFASVELLPPPPVDDKTGKNLPQQGYLGAPAADVAGTIVPGAPTSLSNEGLAEVLEAGTLDIDTGYKAIALSGEGLKDSFDLEGDTFFGDSPPTGHHQKGNVEMEVDQESSKKKRKAEVSLVVGSSSEDEIITPSNLSRRRRRGKRLVDPSPEKGSITDHIYLTADYETPHGSDYTDVESVGKAASTGNDVKGARGGAVSRVKFSTPKKGKKSAIFGSKIDFKPDLDSISPNQLLGMSATNAGLVGLECVEKAESSGDPSLLEARVRELSDELLATKKESNKERIELDKLKAENETLRKEIVGMKTELRKLDKIENENDDLWKVVKELKAELLSLKKGGATTERSGNIRGKAPGFLEGPPSSGDTSAMAVSSGIRAIGTFRDAPDTKKTTDEQIEHPRREVRKDESGAAAPVAMEWERLPQRSPRPSRLRVVTNVQLVPPRGSGSATKKRRVSNRENIEEPKEGPKPDKATDRNTFSSKGGDGKAKGSIESGAPKRRRDFKPTLSRGAETNPRRKSKGPVPPRTVAVSITSRSEGFSYKDALIKARNEISLNDLKIEST</sequence>
<feature type="compositionally biased region" description="Basic residues" evidence="2">
    <location>
        <begin position="499"/>
        <end position="512"/>
    </location>
</feature>
<feature type="compositionally biased region" description="Basic and acidic residues" evidence="2">
    <location>
        <begin position="1230"/>
        <end position="1249"/>
    </location>
</feature>
<feature type="region of interest" description="Disordered" evidence="2">
    <location>
        <begin position="90"/>
        <end position="111"/>
    </location>
</feature>
<feature type="region of interest" description="Disordered" evidence="2">
    <location>
        <begin position="865"/>
        <end position="893"/>
    </location>
</feature>
<feature type="region of interest" description="Disordered" evidence="2">
    <location>
        <begin position="1"/>
        <end position="78"/>
    </location>
</feature>
<feature type="compositionally biased region" description="Low complexity" evidence="2">
    <location>
        <begin position="157"/>
        <end position="167"/>
    </location>
</feature>
<organism evidence="3 4">
    <name type="scientific">Lasius niger</name>
    <name type="common">Black garden ant</name>
    <dbReference type="NCBI Taxonomy" id="67767"/>
    <lineage>
        <taxon>Eukaryota</taxon>
        <taxon>Metazoa</taxon>
        <taxon>Ecdysozoa</taxon>
        <taxon>Arthropoda</taxon>
        <taxon>Hexapoda</taxon>
        <taxon>Insecta</taxon>
        <taxon>Pterygota</taxon>
        <taxon>Neoptera</taxon>
        <taxon>Endopterygota</taxon>
        <taxon>Hymenoptera</taxon>
        <taxon>Apocrita</taxon>
        <taxon>Aculeata</taxon>
        <taxon>Formicoidea</taxon>
        <taxon>Formicidae</taxon>
        <taxon>Formicinae</taxon>
        <taxon>Lasius</taxon>
        <taxon>Lasius</taxon>
    </lineage>
</organism>
<gene>
    <name evidence="3" type="ORF">RF55_13738</name>
</gene>
<accession>A0A0J7K9W3</accession>
<evidence type="ECO:0008006" key="5">
    <source>
        <dbReference type="Google" id="ProtNLM"/>
    </source>
</evidence>
<feature type="compositionally biased region" description="Low complexity" evidence="2">
    <location>
        <begin position="1198"/>
        <end position="1207"/>
    </location>
</feature>
<feature type="compositionally biased region" description="Basic and acidic residues" evidence="2">
    <location>
        <begin position="600"/>
        <end position="611"/>
    </location>
</feature>
<proteinExistence type="predicted"/>
<dbReference type="OrthoDB" id="7490362at2759"/>
<feature type="compositionally biased region" description="Gly residues" evidence="2">
    <location>
        <begin position="1"/>
        <end position="11"/>
    </location>
</feature>
<feature type="coiled-coil region" evidence="1">
    <location>
        <begin position="1050"/>
        <end position="1108"/>
    </location>
</feature>
<dbReference type="Proteomes" id="UP000036403">
    <property type="component" value="Unassembled WGS sequence"/>
</dbReference>
<comment type="caution">
    <text evidence="3">The sequence shown here is derived from an EMBL/GenBank/DDBJ whole genome shotgun (WGS) entry which is preliminary data.</text>
</comment>
<keyword evidence="1" id="KW-0175">Coiled coil</keyword>